<name>A0ACC1PPS9_9PEZI</name>
<evidence type="ECO:0000313" key="1">
    <source>
        <dbReference type="EMBL" id="KAJ2998412.1"/>
    </source>
</evidence>
<reference evidence="1" key="1">
    <citation type="submission" date="2022-10" db="EMBL/GenBank/DDBJ databases">
        <title>Genome Sequence of Xylaria curta.</title>
        <authorList>
            <person name="Buettner E."/>
        </authorList>
    </citation>
    <scope>NUCLEOTIDE SEQUENCE</scope>
    <source>
        <strain evidence="1">Babe10</strain>
    </source>
</reference>
<accession>A0ACC1PPS9</accession>
<proteinExistence type="predicted"/>
<evidence type="ECO:0000313" key="2">
    <source>
        <dbReference type="Proteomes" id="UP001143856"/>
    </source>
</evidence>
<organism evidence="1 2">
    <name type="scientific">Xylaria curta</name>
    <dbReference type="NCBI Taxonomy" id="42375"/>
    <lineage>
        <taxon>Eukaryota</taxon>
        <taxon>Fungi</taxon>
        <taxon>Dikarya</taxon>
        <taxon>Ascomycota</taxon>
        <taxon>Pezizomycotina</taxon>
        <taxon>Sordariomycetes</taxon>
        <taxon>Xylariomycetidae</taxon>
        <taxon>Xylariales</taxon>
        <taxon>Xylariaceae</taxon>
        <taxon>Xylaria</taxon>
    </lineage>
</organism>
<comment type="caution">
    <text evidence="1">The sequence shown here is derived from an EMBL/GenBank/DDBJ whole genome shotgun (WGS) entry which is preliminary data.</text>
</comment>
<gene>
    <name evidence="1" type="ORF">NUW58_g330</name>
</gene>
<keyword evidence="2" id="KW-1185">Reference proteome</keyword>
<dbReference type="EMBL" id="JAPDGR010000027">
    <property type="protein sequence ID" value="KAJ2998412.1"/>
    <property type="molecule type" value="Genomic_DNA"/>
</dbReference>
<dbReference type="Proteomes" id="UP001143856">
    <property type="component" value="Unassembled WGS sequence"/>
</dbReference>
<protein>
    <submittedName>
        <fullName evidence="1">Uncharacterized protein</fullName>
    </submittedName>
</protein>
<sequence length="459" mass="51477">MNSQSTPIQRRKRTNADVGSDEAMDDRTPTQKSYSQHQRTDGQRSPKKSKGNSKTRDLLLQLETPVNIKPWDLSELRSQEGFGNVEELLRSINTYSQGNLGVVPNEVRKHFTAIYEKRHGIEPVSSWFRMDPMPSTVVGSNPYITATTRAEIELEVLQEIQDEAASSKTENRHEGHWASMVYASLLRHVFKQEVRVENVSTATMEGDSIPFLREPGTGSNSSASNGLDISSEFCVTVTGSSLSSIYSIKSMLKGTRDPRNLAHVQSRGGVKIVDFALVMNPPEQSPLREAISNLITEICDEGRRHVNQTAYQPIKDNVIAVSIEAKTELSAVDPLLQLGLWTAAWHKRMRALRRELFAAHTAGIHDEGRRLMLCEEERRKRLITVPVVTVVGHQWDMYFAFFGAHSITMHGPVKLGCTGSLLDTYVLVASLRAIQGWIQKTFKKAMEDWFMVDPSTAQI</sequence>